<dbReference type="AlphaFoldDB" id="A0AAV2QHL7"/>
<keyword evidence="6" id="KW-1185">Reference proteome</keyword>
<accession>A0AAV2QHL7</accession>
<evidence type="ECO:0000259" key="4">
    <source>
        <dbReference type="PROSITE" id="PS50222"/>
    </source>
</evidence>
<protein>
    <recommendedName>
        <fullName evidence="4">EF-hand domain-containing protein</fullName>
    </recommendedName>
</protein>
<keyword evidence="3" id="KW-0106">Calcium</keyword>
<dbReference type="InterPro" id="IPR050403">
    <property type="entry name" value="Myosin_RLC"/>
</dbReference>
<reference evidence="5 6" key="1">
    <citation type="submission" date="2024-05" db="EMBL/GenBank/DDBJ databases">
        <authorList>
            <person name="Wallberg A."/>
        </authorList>
    </citation>
    <scope>NUCLEOTIDE SEQUENCE [LARGE SCALE GENOMIC DNA]</scope>
</reference>
<dbReference type="InterPro" id="IPR018247">
    <property type="entry name" value="EF_Hand_1_Ca_BS"/>
</dbReference>
<evidence type="ECO:0000313" key="5">
    <source>
        <dbReference type="EMBL" id="CAL4083131.1"/>
    </source>
</evidence>
<dbReference type="InterPro" id="IPR011992">
    <property type="entry name" value="EF-hand-dom_pair"/>
</dbReference>
<dbReference type="GO" id="GO:0009791">
    <property type="term" value="P:post-embryonic development"/>
    <property type="evidence" value="ECO:0007669"/>
    <property type="project" value="UniProtKB-ARBA"/>
</dbReference>
<organism evidence="5 6">
    <name type="scientific">Meganyctiphanes norvegica</name>
    <name type="common">Northern krill</name>
    <name type="synonym">Thysanopoda norvegica</name>
    <dbReference type="NCBI Taxonomy" id="48144"/>
    <lineage>
        <taxon>Eukaryota</taxon>
        <taxon>Metazoa</taxon>
        <taxon>Ecdysozoa</taxon>
        <taxon>Arthropoda</taxon>
        <taxon>Crustacea</taxon>
        <taxon>Multicrustacea</taxon>
        <taxon>Malacostraca</taxon>
        <taxon>Eumalacostraca</taxon>
        <taxon>Eucarida</taxon>
        <taxon>Euphausiacea</taxon>
        <taxon>Euphausiidae</taxon>
        <taxon>Meganyctiphanes</taxon>
    </lineage>
</organism>
<dbReference type="GO" id="GO:0005509">
    <property type="term" value="F:calcium ion binding"/>
    <property type="evidence" value="ECO:0007669"/>
    <property type="project" value="InterPro"/>
</dbReference>
<dbReference type="Gene3D" id="1.10.238.10">
    <property type="entry name" value="EF-hand"/>
    <property type="match status" value="2"/>
</dbReference>
<dbReference type="SUPFAM" id="SSF47473">
    <property type="entry name" value="EF-hand"/>
    <property type="match status" value="1"/>
</dbReference>
<keyword evidence="2" id="KW-0677">Repeat</keyword>
<feature type="domain" description="EF-hand" evidence="4">
    <location>
        <begin position="30"/>
        <end position="65"/>
    </location>
</feature>
<evidence type="ECO:0000313" key="6">
    <source>
        <dbReference type="Proteomes" id="UP001497623"/>
    </source>
</evidence>
<dbReference type="Pfam" id="PF13202">
    <property type="entry name" value="EF-hand_5"/>
    <property type="match status" value="1"/>
</dbReference>
<dbReference type="FunFam" id="1.10.238.10:FF:000007">
    <property type="entry name" value="Putative myosin regulatory light chain sqh"/>
    <property type="match status" value="1"/>
</dbReference>
<dbReference type="InterPro" id="IPR002048">
    <property type="entry name" value="EF_hand_dom"/>
</dbReference>
<name>A0AAV2QHL7_MEGNR</name>
<keyword evidence="1" id="KW-0479">Metal-binding</keyword>
<evidence type="ECO:0000256" key="1">
    <source>
        <dbReference type="ARBA" id="ARBA00022723"/>
    </source>
</evidence>
<proteinExistence type="predicted"/>
<dbReference type="PANTHER" id="PTHR23049">
    <property type="entry name" value="MYOSIN REGULATORY LIGHT CHAIN 2"/>
    <property type="match status" value="1"/>
</dbReference>
<evidence type="ECO:0000256" key="3">
    <source>
        <dbReference type="ARBA" id="ARBA00022837"/>
    </source>
</evidence>
<dbReference type="PROSITE" id="PS00018">
    <property type="entry name" value="EF_HAND_1"/>
    <property type="match status" value="1"/>
</dbReference>
<dbReference type="Proteomes" id="UP001497623">
    <property type="component" value="Unassembled WGS sequence"/>
</dbReference>
<dbReference type="PROSITE" id="PS50222">
    <property type="entry name" value="EF_HAND_2"/>
    <property type="match status" value="1"/>
</dbReference>
<gene>
    <name evidence="5" type="ORF">MNOR_LOCUS12089</name>
</gene>
<evidence type="ECO:0000256" key="2">
    <source>
        <dbReference type="ARBA" id="ARBA00022737"/>
    </source>
</evidence>
<comment type="caution">
    <text evidence="5">The sequence shown here is derived from an EMBL/GenBank/DDBJ whole genome shotgun (WGS) entry which is preliminary data.</text>
</comment>
<dbReference type="EMBL" id="CAXKWB010006515">
    <property type="protein sequence ID" value="CAL4083131.1"/>
    <property type="molecule type" value="Genomic_DNA"/>
</dbReference>
<sequence length="173" mass="19407">MPVPKSSQSNKKLKKVKRQDSNVFQMFTEAQAEEFKAGFTLIDSDHDGVISKEDLRNVHNKVGRIATEDELEDMLSDAPGPINFLTLMSMFGERLSEEIDEDDVVADAFRAFEINPGMINAEELRSSLVTFGDKFTDQEVDEVFEAISDVFDNDNKMIDSNALLKSLCGTKDD</sequence>